<sequence>MQYRALAQLLREAPPPEAEVILGKLRSGQSLTSILGPDVAKQERFAGLDKEVAAIDSARRLAAGTNETPLQQLLQDTQASTQPESKPNRDER</sequence>
<keyword evidence="3" id="KW-1185">Reference proteome</keyword>
<dbReference type="AlphaFoldDB" id="A0A2P7ZY46"/>
<feature type="compositionally biased region" description="Polar residues" evidence="1">
    <location>
        <begin position="65"/>
        <end position="85"/>
    </location>
</feature>
<feature type="region of interest" description="Disordered" evidence="1">
    <location>
        <begin position="65"/>
        <end position="92"/>
    </location>
</feature>
<organism evidence="2 3">
    <name type="scientific">Elsinoe australis</name>
    <dbReference type="NCBI Taxonomy" id="40998"/>
    <lineage>
        <taxon>Eukaryota</taxon>
        <taxon>Fungi</taxon>
        <taxon>Dikarya</taxon>
        <taxon>Ascomycota</taxon>
        <taxon>Pezizomycotina</taxon>
        <taxon>Dothideomycetes</taxon>
        <taxon>Dothideomycetidae</taxon>
        <taxon>Myriangiales</taxon>
        <taxon>Elsinoaceae</taxon>
        <taxon>Elsinoe</taxon>
    </lineage>
</organism>
<gene>
    <name evidence="2" type="ORF">B9Z65_3351</name>
</gene>
<proteinExistence type="predicted"/>
<comment type="caution">
    <text evidence="2">The sequence shown here is derived from an EMBL/GenBank/DDBJ whole genome shotgun (WGS) entry which is preliminary data.</text>
</comment>
<dbReference type="Proteomes" id="UP000243723">
    <property type="component" value="Unassembled WGS sequence"/>
</dbReference>
<dbReference type="EMBL" id="NHZQ01000102">
    <property type="protein sequence ID" value="PSK53151.1"/>
    <property type="molecule type" value="Genomic_DNA"/>
</dbReference>
<name>A0A2P7ZY46_9PEZI</name>
<evidence type="ECO:0000256" key="1">
    <source>
        <dbReference type="SAM" id="MobiDB-lite"/>
    </source>
</evidence>
<evidence type="ECO:0000313" key="2">
    <source>
        <dbReference type="EMBL" id="PSK53151.1"/>
    </source>
</evidence>
<accession>A0A2P7ZY46</accession>
<reference evidence="2 3" key="1">
    <citation type="submission" date="2017-05" db="EMBL/GenBank/DDBJ databases">
        <title>Draft genome sequence of Elsinoe australis.</title>
        <authorList>
            <person name="Cheng Q."/>
        </authorList>
    </citation>
    <scope>NUCLEOTIDE SEQUENCE [LARGE SCALE GENOMIC DNA]</scope>
    <source>
        <strain evidence="2 3">NL1</strain>
    </source>
</reference>
<evidence type="ECO:0000313" key="3">
    <source>
        <dbReference type="Proteomes" id="UP000243723"/>
    </source>
</evidence>
<protein>
    <submittedName>
        <fullName evidence="2">Uncharacterized protein</fullName>
    </submittedName>
</protein>